<reference evidence="1" key="1">
    <citation type="submission" date="2020-01" db="EMBL/GenBank/DDBJ databases">
        <title>Genome Sequencing of Three Apophysomyces-Like Fungal Strains Confirms a Novel Fungal Genus in the Mucoromycota with divergent Burkholderia-like Endosymbiotic Bacteria.</title>
        <authorList>
            <person name="Stajich J.E."/>
            <person name="Macias A.M."/>
            <person name="Carter-House D."/>
            <person name="Lovett B."/>
            <person name="Kasson L.R."/>
            <person name="Berry K."/>
            <person name="Grigoriev I."/>
            <person name="Chang Y."/>
            <person name="Spatafora J."/>
            <person name="Kasson M.T."/>
        </authorList>
    </citation>
    <scope>NUCLEOTIDE SEQUENCE</scope>
    <source>
        <strain evidence="1">NRRL A-21654</strain>
    </source>
</reference>
<name>A0A8H7ELV2_9FUNG</name>
<sequence length="270" mass="30349">FIRPKFEYGLAICKFTQSDFQALERLQDKCLRMIVGGHPSSSTTVLKHLCNLPSMRFRADCLVARYCLRASTLPSDCLLSLLTPTLSSPRLDHLRQNPLFVSLPSPRPSSLKPYFSQIRQKQFDRFLATTSQVLIKACRPVLGIDPILTVPATRTERSRLLRWRIGWLPGRPKECACLMDHTSRRHLRFCRAIPPTLWDSLPIPSVPGTHPIDAALNALPTKPGSPCPPFWSDLLMILYHIEVICNPDGEYPPEPDAGSLWLSPSSGAEQ</sequence>
<evidence type="ECO:0000313" key="1">
    <source>
        <dbReference type="EMBL" id="KAF7721706.1"/>
    </source>
</evidence>
<comment type="caution">
    <text evidence="1">The sequence shown here is derived from an EMBL/GenBank/DDBJ whole genome shotgun (WGS) entry which is preliminary data.</text>
</comment>
<keyword evidence="2" id="KW-1185">Reference proteome</keyword>
<organism evidence="1 2">
    <name type="scientific">Apophysomyces ossiformis</name>
    <dbReference type="NCBI Taxonomy" id="679940"/>
    <lineage>
        <taxon>Eukaryota</taxon>
        <taxon>Fungi</taxon>
        <taxon>Fungi incertae sedis</taxon>
        <taxon>Mucoromycota</taxon>
        <taxon>Mucoromycotina</taxon>
        <taxon>Mucoromycetes</taxon>
        <taxon>Mucorales</taxon>
        <taxon>Mucorineae</taxon>
        <taxon>Mucoraceae</taxon>
        <taxon>Apophysomyces</taxon>
    </lineage>
</organism>
<dbReference type="OrthoDB" id="2284923at2759"/>
<evidence type="ECO:0000313" key="2">
    <source>
        <dbReference type="Proteomes" id="UP000605846"/>
    </source>
</evidence>
<protein>
    <submittedName>
        <fullName evidence="1">Uncharacterized protein</fullName>
    </submittedName>
</protein>
<accession>A0A8H7ELV2</accession>
<dbReference type="Proteomes" id="UP000605846">
    <property type="component" value="Unassembled WGS sequence"/>
</dbReference>
<feature type="non-terminal residue" evidence="1">
    <location>
        <position position="1"/>
    </location>
</feature>
<dbReference type="AlphaFoldDB" id="A0A8H7ELV2"/>
<dbReference type="EMBL" id="JABAYA010000242">
    <property type="protein sequence ID" value="KAF7721706.1"/>
    <property type="molecule type" value="Genomic_DNA"/>
</dbReference>
<proteinExistence type="predicted"/>
<gene>
    <name evidence="1" type="ORF">EC973_004295</name>
</gene>